<organism evidence="1 2">
    <name type="scientific">Xylaria flabelliformis</name>
    <dbReference type="NCBI Taxonomy" id="2512241"/>
    <lineage>
        <taxon>Eukaryota</taxon>
        <taxon>Fungi</taxon>
        <taxon>Dikarya</taxon>
        <taxon>Ascomycota</taxon>
        <taxon>Pezizomycotina</taxon>
        <taxon>Sordariomycetes</taxon>
        <taxon>Xylariomycetidae</taxon>
        <taxon>Xylariales</taxon>
        <taxon>Xylariaceae</taxon>
        <taxon>Xylaria</taxon>
    </lineage>
</organism>
<keyword evidence="2" id="KW-1185">Reference proteome</keyword>
<evidence type="ECO:0000313" key="1">
    <source>
        <dbReference type="EMBL" id="TRX96322.1"/>
    </source>
</evidence>
<comment type="caution">
    <text evidence="1">The sequence shown here is derived from an EMBL/GenBank/DDBJ whole genome shotgun (WGS) entry which is preliminary data.</text>
</comment>
<dbReference type="AlphaFoldDB" id="A0A553I7Z4"/>
<protein>
    <submittedName>
        <fullName evidence="1">Uncharacterized protein</fullName>
    </submittedName>
</protein>
<accession>A0A553I7Z4</accession>
<evidence type="ECO:0000313" key="2">
    <source>
        <dbReference type="Proteomes" id="UP000319160"/>
    </source>
</evidence>
<proteinExistence type="predicted"/>
<dbReference type="OrthoDB" id="4707355at2759"/>
<dbReference type="EMBL" id="VFLP01000011">
    <property type="protein sequence ID" value="TRX96322.1"/>
    <property type="molecule type" value="Genomic_DNA"/>
</dbReference>
<sequence length="276" mass="30721">MHFHQLLVHIGSAFQRASAYQQFSSSQESLLADIPTQPDQLGPVDSELPSYECLPPPPEYRTTATQSSTSTANIARRLARIFTRRPRDKKQAPVSVEHSATLGQIARTEDEIHLSHELQAAAERERRLESTWDVAQETCTPSELNGEFNDRMDLAEHTETLYHRLTALIGADIGPQMCLPGTPRAELVGQKLAHLRKLESLQRELADCAAKIERCEWARVCPRYSGMTAASAIKRLGELTLWRGGITSQIAAIKAKISGVNLHIEELMREYDALGA</sequence>
<dbReference type="Proteomes" id="UP000319160">
    <property type="component" value="Unassembled WGS sequence"/>
</dbReference>
<gene>
    <name evidence="1" type="ORF">FHL15_002594</name>
</gene>
<reference evidence="2" key="1">
    <citation type="submission" date="2019-06" db="EMBL/GenBank/DDBJ databases">
        <title>Draft genome sequence of the griseofulvin-producing fungus Xylaria cubensis strain G536.</title>
        <authorList>
            <person name="Mead M.E."/>
            <person name="Raja H.A."/>
            <person name="Steenwyk J.L."/>
            <person name="Knowles S.L."/>
            <person name="Oberlies N.H."/>
            <person name="Rokas A."/>
        </authorList>
    </citation>
    <scope>NUCLEOTIDE SEQUENCE [LARGE SCALE GENOMIC DNA]</scope>
    <source>
        <strain evidence="2">G536</strain>
    </source>
</reference>
<name>A0A553I7Z4_9PEZI</name>